<dbReference type="RefSeq" id="WP_025353169.1">
    <property type="nucleotide sequence ID" value="NZ_CP006850.1"/>
</dbReference>
<reference evidence="2 3" key="1">
    <citation type="journal article" date="2014" name="Appl. Environ. Microbiol.">
        <title>Insights into the Microbial Degradation of Rubber and Gutta-Percha by Analysis of the Complete Genome of Nocardia nova SH22a.</title>
        <authorList>
            <person name="Luo Q."/>
            <person name="Hiessl S."/>
            <person name="Poehlein A."/>
            <person name="Daniel R."/>
            <person name="Steinbuchel A."/>
        </authorList>
    </citation>
    <scope>NUCLEOTIDE SEQUENCE [LARGE SCALE GENOMIC DNA]</scope>
    <source>
        <strain evidence="2">SH22a</strain>
    </source>
</reference>
<keyword evidence="1" id="KW-0472">Membrane</keyword>
<evidence type="ECO:0000256" key="1">
    <source>
        <dbReference type="SAM" id="Phobius"/>
    </source>
</evidence>
<dbReference type="KEGG" id="nno:NONO_c71250"/>
<evidence type="ECO:0000313" key="2">
    <source>
        <dbReference type="EMBL" id="AHH21886.1"/>
    </source>
</evidence>
<evidence type="ECO:0000313" key="3">
    <source>
        <dbReference type="Proteomes" id="UP000019150"/>
    </source>
</evidence>
<dbReference type="AlphaFoldDB" id="W5TXF7"/>
<organism evidence="2 3">
    <name type="scientific">Nocardia nova SH22a</name>
    <dbReference type="NCBI Taxonomy" id="1415166"/>
    <lineage>
        <taxon>Bacteria</taxon>
        <taxon>Bacillati</taxon>
        <taxon>Actinomycetota</taxon>
        <taxon>Actinomycetes</taxon>
        <taxon>Mycobacteriales</taxon>
        <taxon>Nocardiaceae</taxon>
        <taxon>Nocardia</taxon>
    </lineage>
</organism>
<dbReference type="Proteomes" id="UP000019150">
    <property type="component" value="Chromosome"/>
</dbReference>
<proteinExistence type="predicted"/>
<protein>
    <submittedName>
        <fullName evidence="2">Uncharacterized protein</fullName>
    </submittedName>
</protein>
<dbReference type="STRING" id="1415166.NONO_c71250"/>
<name>W5TXF7_9NOCA</name>
<feature type="transmembrane region" description="Helical" evidence="1">
    <location>
        <begin position="20"/>
        <end position="40"/>
    </location>
</feature>
<keyword evidence="3" id="KW-1185">Reference proteome</keyword>
<dbReference type="EMBL" id="CP006850">
    <property type="protein sequence ID" value="AHH21886.1"/>
    <property type="molecule type" value="Genomic_DNA"/>
</dbReference>
<dbReference type="OrthoDB" id="4236693at2"/>
<dbReference type="PATRIC" id="fig|1415166.3.peg.7313"/>
<sequence>MTNGPSSANMSGGGPLSRFRLGFAVGCCVTLLVAVAILALDTGLRRTSDLQRDTQPADVVYSDGSTHLAGVVEVRSWLFRRHVEYQVYTGRDPSMSYGHFVRIGMTGVEPPEFADVRWSGDGVRMRFRSGHELFVPAVEFVGGR</sequence>
<keyword evidence="1" id="KW-0812">Transmembrane</keyword>
<gene>
    <name evidence="2" type="ORF">NONO_c71250</name>
</gene>
<accession>W5TXF7</accession>
<keyword evidence="1" id="KW-1133">Transmembrane helix</keyword>
<dbReference type="eggNOG" id="ENOG5031U1Q">
    <property type="taxonomic scope" value="Bacteria"/>
</dbReference>
<dbReference type="HOGENOM" id="CLU_1967280_0_0_11"/>